<accession>A0ABW4R8Q8</accession>
<gene>
    <name evidence="3" type="ORF">ACFSCT_11865</name>
</gene>
<evidence type="ECO:0000256" key="2">
    <source>
        <dbReference type="ARBA" id="ARBA00022525"/>
    </source>
</evidence>
<dbReference type="Gene3D" id="2.150.10.10">
    <property type="entry name" value="Serralysin-like metalloprotease, C-terminal"/>
    <property type="match status" value="2"/>
</dbReference>
<dbReference type="InterPro" id="IPR011049">
    <property type="entry name" value="Serralysin-like_metalloprot_C"/>
</dbReference>
<dbReference type="PROSITE" id="PS00330">
    <property type="entry name" value="HEMOLYSIN_CALCIUM"/>
    <property type="match status" value="2"/>
</dbReference>
<dbReference type="EMBL" id="JBHUEN010000034">
    <property type="protein sequence ID" value="MFD1882410.1"/>
    <property type="molecule type" value="Genomic_DNA"/>
</dbReference>
<keyword evidence="2" id="KW-0964">Secreted</keyword>
<dbReference type="Pfam" id="PF00353">
    <property type="entry name" value="HemolysinCabind"/>
    <property type="match status" value="6"/>
</dbReference>
<protein>
    <submittedName>
        <fullName evidence="3">Calcium-binding protein</fullName>
    </submittedName>
</protein>
<dbReference type="RefSeq" id="WP_379143015.1">
    <property type="nucleotide sequence ID" value="NZ_JBHUEN010000034.1"/>
</dbReference>
<dbReference type="InterPro" id="IPR001343">
    <property type="entry name" value="Hemolysn_Ca-bd"/>
</dbReference>
<evidence type="ECO:0000313" key="3">
    <source>
        <dbReference type="EMBL" id="MFD1882410.1"/>
    </source>
</evidence>
<dbReference type="Gene3D" id="2.160.20.160">
    <property type="match status" value="1"/>
</dbReference>
<dbReference type="PRINTS" id="PR00313">
    <property type="entry name" value="CABNDNGRPT"/>
</dbReference>
<sequence>MANYTGTSGNDTIYGSGGNDSIAGLAGDDFLAGGMANDRIDGGAGNDVIYGDLPMYRGYGGSDTILGGAGNDRIIDRIGRNLLNGGDGDDTISSDGANSTINGGAGVNDIYDNGGYSLINGNGGTGEVRTIGRGSTIDGGGAGRGLEVDVDAFGPDILKIDMREGGWGTPMGDDALVLRNFGGFIYLTVDVARQTVILGNNSSYKIDLVTNSDNRIILGSGDDNITDLRTFDVDDPWGNNNISMGGGEDFIQTNLGGDTISMGADDDYVRALVYAGAGSVDGGAGLDLISLSRIGGTGLSIDLRSTGAPIAGAARIAGFENLTFNGEVNQTLKIFGGDDAVMLRFGSDAPASGTLRGGFGGGNDTLLATGAVADFGTGAGNDLISIDQTIGRIDGQGGDDTFDIRWTAGSNLLPPATRLVGGAGNDVFNAVATTPEPLKQVIMHGGTGDDVFASTNWGARIVGGSGNDTLDGSNRNDYLDGGDDVDAVRYLDTVNHTIDLAITTAQNTGEGSDVILNIENVAAGAGADLISGNAGANLVWSGDGNDSIGGRAGNDGINAGAGDDVLDGNTGNDVLTGGAGADRFLFRPGDGVDQIRDFQDNIDKIHTFYTQEQVVAAVNNATRDSLGWHVKLGQGDQWIIAGDMDIQNILNDIVYM</sequence>
<dbReference type="SUPFAM" id="SSF51120">
    <property type="entry name" value="beta-Roll"/>
    <property type="match status" value="4"/>
</dbReference>
<evidence type="ECO:0000313" key="4">
    <source>
        <dbReference type="Proteomes" id="UP001597213"/>
    </source>
</evidence>
<name>A0ABW4R8Q8_9RHOB</name>
<comment type="subcellular location">
    <subcellularLocation>
        <location evidence="1">Secreted</location>
    </subcellularLocation>
</comment>
<reference evidence="4" key="1">
    <citation type="journal article" date="2019" name="Int. J. Syst. Evol. Microbiol.">
        <title>The Global Catalogue of Microorganisms (GCM) 10K type strain sequencing project: providing services to taxonomists for standard genome sequencing and annotation.</title>
        <authorList>
            <consortium name="The Broad Institute Genomics Platform"/>
            <consortium name="The Broad Institute Genome Sequencing Center for Infectious Disease"/>
            <person name="Wu L."/>
            <person name="Ma J."/>
        </authorList>
    </citation>
    <scope>NUCLEOTIDE SEQUENCE [LARGE SCALE GENOMIC DNA]</scope>
    <source>
        <strain evidence="4">CCUG 56029</strain>
    </source>
</reference>
<keyword evidence="4" id="KW-1185">Reference proteome</keyword>
<dbReference type="InterPro" id="IPR050557">
    <property type="entry name" value="RTX_toxin/Mannuronan_C5-epim"/>
</dbReference>
<organism evidence="3 4">
    <name type="scientific">Paracoccus pacificus</name>
    <dbReference type="NCBI Taxonomy" id="1463598"/>
    <lineage>
        <taxon>Bacteria</taxon>
        <taxon>Pseudomonadati</taxon>
        <taxon>Pseudomonadota</taxon>
        <taxon>Alphaproteobacteria</taxon>
        <taxon>Rhodobacterales</taxon>
        <taxon>Paracoccaceae</taxon>
        <taxon>Paracoccus</taxon>
    </lineage>
</organism>
<comment type="caution">
    <text evidence="3">The sequence shown here is derived from an EMBL/GenBank/DDBJ whole genome shotgun (WGS) entry which is preliminary data.</text>
</comment>
<evidence type="ECO:0000256" key="1">
    <source>
        <dbReference type="ARBA" id="ARBA00004613"/>
    </source>
</evidence>
<dbReference type="PANTHER" id="PTHR38340:SF1">
    <property type="entry name" value="S-LAYER PROTEIN"/>
    <property type="match status" value="1"/>
</dbReference>
<dbReference type="InterPro" id="IPR018511">
    <property type="entry name" value="Hemolysin-typ_Ca-bd_CS"/>
</dbReference>
<dbReference type="PANTHER" id="PTHR38340">
    <property type="entry name" value="S-LAYER PROTEIN"/>
    <property type="match status" value="1"/>
</dbReference>
<proteinExistence type="predicted"/>
<dbReference type="Proteomes" id="UP001597213">
    <property type="component" value="Unassembled WGS sequence"/>
</dbReference>